<comment type="caution">
    <text evidence="7">The sequence shown here is derived from an EMBL/GenBank/DDBJ whole genome shotgun (WGS) entry which is preliminary data.</text>
</comment>
<evidence type="ECO:0000256" key="1">
    <source>
        <dbReference type="ARBA" id="ARBA00022448"/>
    </source>
</evidence>
<protein>
    <submittedName>
        <fullName evidence="7">ABC transporter ATP-binding protein</fullName>
    </submittedName>
</protein>
<dbReference type="GO" id="GO:0005524">
    <property type="term" value="F:ATP binding"/>
    <property type="evidence" value="ECO:0007669"/>
    <property type="project" value="UniProtKB-KW"/>
</dbReference>
<dbReference type="Proteomes" id="UP001596353">
    <property type="component" value="Unassembled WGS sequence"/>
</dbReference>
<feature type="domain" description="ABC transporter" evidence="6">
    <location>
        <begin position="4"/>
        <end position="233"/>
    </location>
</feature>
<dbReference type="InterPro" id="IPR003439">
    <property type="entry name" value="ABC_transporter-like_ATP-bd"/>
</dbReference>
<keyword evidence="3 7" id="KW-0067">ATP-binding</keyword>
<organism evidence="7 8">
    <name type="scientific">Sulfitobacter porphyrae</name>
    <dbReference type="NCBI Taxonomy" id="1246864"/>
    <lineage>
        <taxon>Bacteria</taxon>
        <taxon>Pseudomonadati</taxon>
        <taxon>Pseudomonadota</taxon>
        <taxon>Alphaproteobacteria</taxon>
        <taxon>Rhodobacterales</taxon>
        <taxon>Roseobacteraceae</taxon>
        <taxon>Sulfitobacter</taxon>
    </lineage>
</organism>
<dbReference type="Gene3D" id="3.40.50.300">
    <property type="entry name" value="P-loop containing nucleotide triphosphate hydrolases"/>
    <property type="match status" value="1"/>
</dbReference>
<gene>
    <name evidence="7" type="ORF">ACFQFQ_14065</name>
</gene>
<keyword evidence="8" id="KW-1185">Reference proteome</keyword>
<dbReference type="InterPro" id="IPR027417">
    <property type="entry name" value="P-loop_NTPase"/>
</dbReference>
<dbReference type="EMBL" id="JBHSWG010000001">
    <property type="protein sequence ID" value="MFC6760356.1"/>
    <property type="molecule type" value="Genomic_DNA"/>
</dbReference>
<keyword evidence="4" id="KW-1278">Translocase</keyword>
<reference evidence="8" key="1">
    <citation type="journal article" date="2019" name="Int. J. Syst. Evol. Microbiol.">
        <title>The Global Catalogue of Microorganisms (GCM) 10K type strain sequencing project: providing services to taxonomists for standard genome sequencing and annotation.</title>
        <authorList>
            <consortium name="The Broad Institute Genomics Platform"/>
            <consortium name="The Broad Institute Genome Sequencing Center for Infectious Disease"/>
            <person name="Wu L."/>
            <person name="Ma J."/>
        </authorList>
    </citation>
    <scope>NUCLEOTIDE SEQUENCE [LARGE SCALE GENOMIC DNA]</scope>
    <source>
        <strain evidence="8">CCUG 66188</strain>
    </source>
</reference>
<name>A0ABW2B401_9RHOB</name>
<evidence type="ECO:0000256" key="2">
    <source>
        <dbReference type="ARBA" id="ARBA00022741"/>
    </source>
</evidence>
<dbReference type="PROSITE" id="PS50893">
    <property type="entry name" value="ABC_TRANSPORTER_2"/>
    <property type="match status" value="1"/>
</dbReference>
<dbReference type="InterPro" id="IPR003593">
    <property type="entry name" value="AAA+_ATPase"/>
</dbReference>
<evidence type="ECO:0000313" key="7">
    <source>
        <dbReference type="EMBL" id="MFC6760356.1"/>
    </source>
</evidence>
<sequence>MSLLTLQNFGVTRRRRDILRGINFSVGAGELVGIIGPNGAGKTTLMRAALGLIAAVGQSSLAALPPRLRGRAVAWMPQSREIAWPVDVQRLVMLGRTPHLGAGQRPTEADHAAVERALQRMDLGDFRNRTATRLSGGEQARALIARALAQETPLLMADEPIAGLDPAHQIATMRSFADLAAEGRAVIVSLHDLGLAARHCTRLIVVDKGGIAADGPPQAVLTPALVRDTFGVSAFLEETASGLVFQPLDILE</sequence>
<proteinExistence type="predicted"/>
<evidence type="ECO:0000256" key="3">
    <source>
        <dbReference type="ARBA" id="ARBA00022840"/>
    </source>
</evidence>
<dbReference type="InterPro" id="IPR017871">
    <property type="entry name" value="ABC_transporter-like_CS"/>
</dbReference>
<evidence type="ECO:0000313" key="8">
    <source>
        <dbReference type="Proteomes" id="UP001596353"/>
    </source>
</evidence>
<keyword evidence="2" id="KW-0547">Nucleotide-binding</keyword>
<dbReference type="SUPFAM" id="SSF52540">
    <property type="entry name" value="P-loop containing nucleoside triphosphate hydrolases"/>
    <property type="match status" value="1"/>
</dbReference>
<accession>A0ABW2B401</accession>
<dbReference type="PANTHER" id="PTHR42794:SF1">
    <property type="entry name" value="HEMIN IMPORT ATP-BINDING PROTEIN HMUV"/>
    <property type="match status" value="1"/>
</dbReference>
<evidence type="ECO:0000256" key="5">
    <source>
        <dbReference type="ARBA" id="ARBA00037066"/>
    </source>
</evidence>
<dbReference type="Pfam" id="PF00005">
    <property type="entry name" value="ABC_tran"/>
    <property type="match status" value="1"/>
</dbReference>
<evidence type="ECO:0000256" key="4">
    <source>
        <dbReference type="ARBA" id="ARBA00022967"/>
    </source>
</evidence>
<evidence type="ECO:0000259" key="6">
    <source>
        <dbReference type="PROSITE" id="PS50893"/>
    </source>
</evidence>
<keyword evidence="1" id="KW-0813">Transport</keyword>
<comment type="function">
    <text evidence="5">Part of the ABC transporter complex HmuTUV involved in hemin import. Responsible for energy coupling to the transport system.</text>
</comment>
<dbReference type="SMART" id="SM00382">
    <property type="entry name" value="AAA"/>
    <property type="match status" value="1"/>
</dbReference>
<dbReference type="PANTHER" id="PTHR42794">
    <property type="entry name" value="HEMIN IMPORT ATP-BINDING PROTEIN HMUV"/>
    <property type="match status" value="1"/>
</dbReference>
<dbReference type="PROSITE" id="PS00211">
    <property type="entry name" value="ABC_TRANSPORTER_1"/>
    <property type="match status" value="1"/>
</dbReference>